<organism evidence="2 3">
    <name type="scientific">Streptomyces griseus subsp. griseus (strain JCM 4626 / CBS 651.72 / NBRC 13350 / KCC S-0626 / ISP 5235)</name>
    <dbReference type="NCBI Taxonomy" id="455632"/>
    <lineage>
        <taxon>Bacteria</taxon>
        <taxon>Bacillati</taxon>
        <taxon>Actinomycetota</taxon>
        <taxon>Actinomycetes</taxon>
        <taxon>Kitasatosporales</taxon>
        <taxon>Streptomycetaceae</taxon>
        <taxon>Streptomyces</taxon>
    </lineage>
</organism>
<sequence length="89" mass="9507">MTADEFEEALRAWALRTGVGPFQAFAVPVASVGAPAVFGVVVGLSAPVLFGALVVCRRGAQGPEGVERLRAVPGRNLRRLERWPRPVAR</sequence>
<keyword evidence="1" id="KW-1133">Transmembrane helix</keyword>
<accession>B1VP23</accession>
<dbReference type="Proteomes" id="UP000001685">
    <property type="component" value="Chromosome"/>
</dbReference>
<gene>
    <name evidence="2" type="ordered locus">SGR_3573</name>
</gene>
<dbReference type="KEGG" id="sgr:SGR_3573"/>
<dbReference type="EMBL" id="AP009493">
    <property type="protein sequence ID" value="BAG20402.1"/>
    <property type="molecule type" value="Genomic_DNA"/>
</dbReference>
<dbReference type="RefSeq" id="WP_012379991.1">
    <property type="nucleotide sequence ID" value="NC_010572.1"/>
</dbReference>
<dbReference type="HOGENOM" id="CLU_2453321_0_0_11"/>
<name>B1VP23_STRGG</name>
<evidence type="ECO:0000256" key="1">
    <source>
        <dbReference type="SAM" id="Phobius"/>
    </source>
</evidence>
<evidence type="ECO:0000313" key="2">
    <source>
        <dbReference type="EMBL" id="BAG20402.1"/>
    </source>
</evidence>
<proteinExistence type="predicted"/>
<dbReference type="AlphaFoldDB" id="B1VP23"/>
<keyword evidence="1" id="KW-0812">Transmembrane</keyword>
<dbReference type="PATRIC" id="fig|455632.4.peg.3647"/>
<reference evidence="3" key="1">
    <citation type="journal article" date="2008" name="J. Bacteriol.">
        <title>Genome sequence of the streptomycin-producing microorganism Streptomyces griseus IFO 13350.</title>
        <authorList>
            <person name="Ohnishi Y."/>
            <person name="Ishikawa J."/>
            <person name="Hara H."/>
            <person name="Suzuki H."/>
            <person name="Ikenoya M."/>
            <person name="Ikeda H."/>
            <person name="Yamashita A."/>
            <person name="Hattori M."/>
            <person name="Horinouchi S."/>
        </authorList>
    </citation>
    <scope>NUCLEOTIDE SEQUENCE [LARGE SCALE GENOMIC DNA]</scope>
    <source>
        <strain evidence="3">JCM 4626 / NBRC 13350</strain>
    </source>
</reference>
<feature type="transmembrane region" description="Helical" evidence="1">
    <location>
        <begin position="36"/>
        <end position="56"/>
    </location>
</feature>
<protein>
    <submittedName>
        <fullName evidence="2">Uncharacterized protein</fullName>
    </submittedName>
</protein>
<evidence type="ECO:0000313" key="3">
    <source>
        <dbReference type="Proteomes" id="UP000001685"/>
    </source>
</evidence>
<keyword evidence="1" id="KW-0472">Membrane</keyword>